<dbReference type="STRING" id="1499966.U14_01242"/>
<reference evidence="6" key="1">
    <citation type="journal article" date="2015" name="PeerJ">
        <title>First genomic representation of candidate bacterial phylum KSB3 points to enhanced environmental sensing as a trigger of wastewater bulking.</title>
        <authorList>
            <person name="Sekiguchi Y."/>
            <person name="Ohashi A."/>
            <person name="Parks D.H."/>
            <person name="Yamauchi T."/>
            <person name="Tyson G.W."/>
            <person name="Hugenholtz P."/>
        </authorList>
    </citation>
    <scope>NUCLEOTIDE SEQUENCE [LARGE SCALE GENOMIC DNA]</scope>
</reference>
<dbReference type="InterPro" id="IPR035902">
    <property type="entry name" value="Nuc_phospho_transferase"/>
</dbReference>
<evidence type="ECO:0000259" key="5">
    <source>
        <dbReference type="SMART" id="SM00941"/>
    </source>
</evidence>
<dbReference type="HOGENOM" id="CLU_025040_0_1_0"/>
<dbReference type="SMART" id="SM00941">
    <property type="entry name" value="PYNP_C"/>
    <property type="match status" value="1"/>
</dbReference>
<dbReference type="GO" id="GO:0009032">
    <property type="term" value="F:thymidine phosphorylase activity"/>
    <property type="evidence" value="ECO:0007669"/>
    <property type="project" value="TreeGrafter"/>
</dbReference>
<keyword evidence="3" id="KW-0328">Glycosyltransferase</keyword>
<evidence type="ECO:0000313" key="7">
    <source>
        <dbReference type="Proteomes" id="UP000030700"/>
    </source>
</evidence>
<dbReference type="InterPro" id="IPR013102">
    <property type="entry name" value="PYNP_C"/>
</dbReference>
<dbReference type="PANTHER" id="PTHR10515:SF0">
    <property type="entry name" value="THYMIDINE PHOSPHORYLASE"/>
    <property type="match status" value="1"/>
</dbReference>
<dbReference type="PANTHER" id="PTHR10515">
    <property type="entry name" value="THYMIDINE PHOSPHORYLASE"/>
    <property type="match status" value="1"/>
</dbReference>
<dbReference type="SUPFAM" id="SSF47648">
    <property type="entry name" value="Nucleoside phosphorylase/phosphoribosyltransferase N-terminal domain"/>
    <property type="match status" value="1"/>
</dbReference>
<dbReference type="PIRSF" id="PIRSF000478">
    <property type="entry name" value="TP_PyNP"/>
    <property type="match status" value="1"/>
</dbReference>
<feature type="domain" description="Pyrimidine nucleoside phosphorylase C-terminal" evidence="5">
    <location>
        <begin position="345"/>
        <end position="419"/>
    </location>
</feature>
<dbReference type="EMBL" id="DF820455">
    <property type="protein sequence ID" value="GAK50017.1"/>
    <property type="molecule type" value="Genomic_DNA"/>
</dbReference>
<dbReference type="Pfam" id="PF00591">
    <property type="entry name" value="Glycos_transf_3"/>
    <property type="match status" value="1"/>
</dbReference>
<dbReference type="AlphaFoldDB" id="A0A0S6VX27"/>
<dbReference type="Proteomes" id="UP000030700">
    <property type="component" value="Unassembled WGS sequence"/>
</dbReference>
<dbReference type="InterPro" id="IPR018090">
    <property type="entry name" value="Pyrmidine_PPas_bac/euk"/>
</dbReference>
<dbReference type="Pfam" id="PF07831">
    <property type="entry name" value="PYNP_C"/>
    <property type="match status" value="1"/>
</dbReference>
<accession>A0A0S6VX27</accession>
<dbReference type="Gene3D" id="1.20.970.10">
    <property type="entry name" value="Transferase, Pyrimidine Nucleoside Phosphorylase, Chain C"/>
    <property type="match status" value="1"/>
</dbReference>
<dbReference type="InterPro" id="IPR017872">
    <property type="entry name" value="Pyrmidine_PPase_CS"/>
</dbReference>
<dbReference type="InterPro" id="IPR036566">
    <property type="entry name" value="PYNP-like_C_sf"/>
</dbReference>
<proteinExistence type="inferred from homology"/>
<dbReference type="GO" id="GO:0006206">
    <property type="term" value="P:pyrimidine nucleobase metabolic process"/>
    <property type="evidence" value="ECO:0007669"/>
    <property type="project" value="InterPro"/>
</dbReference>
<evidence type="ECO:0000313" key="6">
    <source>
        <dbReference type="EMBL" id="GAK50017.1"/>
    </source>
</evidence>
<keyword evidence="4" id="KW-0808">Transferase</keyword>
<evidence type="ECO:0000256" key="4">
    <source>
        <dbReference type="ARBA" id="ARBA00022679"/>
    </source>
</evidence>
<sequence length="435" mass="46230">MRAQDIIKIKRDGGVLSREDIRFLIDGYTAGRIPDYQMSAFTMAVFFRGMTKDETVALTECMLHSGIVADLGMIPGRKVDKHSTGGVGDKISLPLAPAVAAAGVCVPMLSGRGLGHTGGTLDKLEAIPGFRVDIPFERYVEILQQIGVCMIGQTAQIAPADKKLYALRDVTATVESIPLITGSILSKKLAEGIDGIVFDVKTGSGAFMKTEEDSRRLAQSLVEISAMMGKDAVALITDMDQPLGEAVGNTLEVLESIDVLRGSGPADVVELTVELGAYMLKFGGGASSIEQGRDAMRRVLSDGSAFEKFRQLVELQGGDTAVITDPSCFTRAAHQQVVCAEQSGYIEAIHSEQIGIASMVIGAGRERLDSVIDHAVGLILKKKVGDRVEVGEPLCVVEYNDAAKLDAAVALIRQAYRIGATPPANTPLIRAIVTA</sequence>
<dbReference type="GO" id="GO:0005829">
    <property type="term" value="C:cytosol"/>
    <property type="evidence" value="ECO:0007669"/>
    <property type="project" value="TreeGrafter"/>
</dbReference>
<dbReference type="InterPro" id="IPR000312">
    <property type="entry name" value="Glycosyl_Trfase_fam3"/>
</dbReference>
<dbReference type="SUPFAM" id="SSF54680">
    <property type="entry name" value="Pyrimidine nucleoside phosphorylase C-terminal domain"/>
    <property type="match status" value="1"/>
</dbReference>
<evidence type="ECO:0000256" key="1">
    <source>
        <dbReference type="ARBA" id="ARBA00006915"/>
    </source>
</evidence>
<dbReference type="SUPFAM" id="SSF52418">
    <property type="entry name" value="Nucleoside phosphorylase/phosphoribosyltransferase catalytic domain"/>
    <property type="match status" value="1"/>
</dbReference>
<dbReference type="Pfam" id="PF02885">
    <property type="entry name" value="Glycos_trans_3N"/>
    <property type="match status" value="1"/>
</dbReference>
<dbReference type="InterPro" id="IPR036320">
    <property type="entry name" value="Glycosyl_Trfase_fam3_N_dom_sf"/>
</dbReference>
<comment type="subunit">
    <text evidence="2">Homodimer.</text>
</comment>
<organism evidence="6">
    <name type="scientific">Candidatus Moduliflexus flocculans</name>
    <dbReference type="NCBI Taxonomy" id="1499966"/>
    <lineage>
        <taxon>Bacteria</taxon>
        <taxon>Candidatus Moduliflexota</taxon>
        <taxon>Candidatus Moduliflexia</taxon>
        <taxon>Candidatus Moduliflexales</taxon>
        <taxon>Candidatus Moduliflexaceae</taxon>
    </lineage>
</organism>
<gene>
    <name evidence="6" type="ORF">U14_01242</name>
</gene>
<dbReference type="NCBIfam" id="NF004490">
    <property type="entry name" value="PRK05820.1"/>
    <property type="match status" value="1"/>
</dbReference>
<evidence type="ECO:0000256" key="2">
    <source>
        <dbReference type="ARBA" id="ARBA00011738"/>
    </source>
</evidence>
<comment type="similarity">
    <text evidence="1">Belongs to the thymidine/pyrimidine-nucleoside phosphorylase family.</text>
</comment>
<dbReference type="PROSITE" id="PS00647">
    <property type="entry name" value="THYMID_PHOSPHORYLASE"/>
    <property type="match status" value="1"/>
</dbReference>
<dbReference type="FunFam" id="3.40.1030.10:FF:000003">
    <property type="entry name" value="Pyrimidine-nucleoside phosphorylase"/>
    <property type="match status" value="1"/>
</dbReference>
<dbReference type="GO" id="GO:0004645">
    <property type="term" value="F:1,4-alpha-oligoglucan phosphorylase activity"/>
    <property type="evidence" value="ECO:0007669"/>
    <property type="project" value="InterPro"/>
</dbReference>
<evidence type="ECO:0000256" key="3">
    <source>
        <dbReference type="ARBA" id="ARBA00022676"/>
    </source>
</evidence>
<dbReference type="Gene3D" id="3.90.1170.30">
    <property type="entry name" value="Pyrimidine nucleoside phosphorylase-like, C-terminal domain"/>
    <property type="match status" value="1"/>
</dbReference>
<protein>
    <submittedName>
        <fullName evidence="6">Pyrimidine-nucleoside phosphorylase</fullName>
    </submittedName>
</protein>
<keyword evidence="7" id="KW-1185">Reference proteome</keyword>
<dbReference type="InterPro" id="IPR017459">
    <property type="entry name" value="Glycosyl_Trfase_fam3_N_dom"/>
</dbReference>
<dbReference type="NCBIfam" id="TIGR02644">
    <property type="entry name" value="Y_phosphoryl"/>
    <property type="match status" value="1"/>
</dbReference>
<dbReference type="Gene3D" id="3.40.1030.10">
    <property type="entry name" value="Nucleoside phosphorylase/phosphoribosyltransferase catalytic domain"/>
    <property type="match status" value="1"/>
</dbReference>
<name>A0A0S6VX27_9BACT</name>
<dbReference type="InterPro" id="IPR000053">
    <property type="entry name" value="Thymidine/pyrmidine_PPase"/>
</dbReference>
<dbReference type="GO" id="GO:0006213">
    <property type="term" value="P:pyrimidine nucleoside metabolic process"/>
    <property type="evidence" value="ECO:0007669"/>
    <property type="project" value="InterPro"/>
</dbReference>